<dbReference type="Pfam" id="PF03853">
    <property type="entry name" value="YjeF_N"/>
    <property type="match status" value="1"/>
</dbReference>
<comment type="subunit">
    <text evidence="17">Homotetramer.</text>
</comment>
<keyword evidence="12 17" id="KW-0456">Lyase</keyword>
<evidence type="ECO:0000256" key="3">
    <source>
        <dbReference type="ARBA" id="ARBA00006001"/>
    </source>
</evidence>
<dbReference type="STRING" id="1765967.BW247_11000"/>
<keyword evidence="6 17" id="KW-0547">Nucleotide-binding</keyword>
<evidence type="ECO:0000256" key="9">
    <source>
        <dbReference type="ARBA" id="ARBA00022958"/>
    </source>
</evidence>
<feature type="binding site" evidence="18">
    <location>
        <begin position="129"/>
        <end position="135"/>
    </location>
    <ligand>
        <name>(6S)-NADPHX</name>
        <dbReference type="ChEBI" id="CHEBI:64076"/>
    </ligand>
</feature>
<evidence type="ECO:0000313" key="22">
    <source>
        <dbReference type="EMBL" id="APZ43550.1"/>
    </source>
</evidence>
<dbReference type="KEGG" id="afy:BW247_11000"/>
<comment type="cofactor">
    <cofactor evidence="18 19">
        <name>K(+)</name>
        <dbReference type="ChEBI" id="CHEBI:29103"/>
    </cofactor>
    <text evidence="18 19">Binds 1 potassium ion per subunit.</text>
</comment>
<feature type="binding site" evidence="18">
    <location>
        <position position="125"/>
    </location>
    <ligand>
        <name>K(+)</name>
        <dbReference type="ChEBI" id="CHEBI:29103"/>
    </ligand>
</feature>
<proteinExistence type="inferred from homology"/>
<feature type="binding site" evidence="17">
    <location>
        <position position="255"/>
    </location>
    <ligand>
        <name>(6S)-NADPHX</name>
        <dbReference type="ChEBI" id="CHEBI:64076"/>
    </ligand>
</feature>
<reference evidence="22 23" key="1">
    <citation type="submission" date="2017-01" db="EMBL/GenBank/DDBJ databases">
        <title>Draft sequence of Acidihalobacter ferrooxidans strain DSM 14175 (strain V8).</title>
        <authorList>
            <person name="Khaleque H.N."/>
            <person name="Ramsay J.P."/>
            <person name="Murphy R.J.T."/>
            <person name="Kaksonen A.H."/>
            <person name="Boxall N.J."/>
            <person name="Watkin E.L.J."/>
        </authorList>
    </citation>
    <scope>NUCLEOTIDE SEQUENCE [LARGE SCALE GENOMIC DNA]</scope>
    <source>
        <strain evidence="22 23">V8</strain>
    </source>
</reference>
<protein>
    <recommendedName>
        <fullName evidence="19">Bifunctional NAD(P)H-hydrate repair enzyme</fullName>
    </recommendedName>
    <alternativeName>
        <fullName evidence="19">Nicotinamide nucleotide repair protein</fullName>
    </alternativeName>
    <domain>
        <recommendedName>
            <fullName evidence="19">ADP-dependent (S)-NAD(P)H-hydrate dehydratase</fullName>
            <ecNumber evidence="19">4.2.1.136</ecNumber>
        </recommendedName>
        <alternativeName>
            <fullName evidence="19">ADP-dependent NAD(P)HX dehydratase</fullName>
        </alternativeName>
    </domain>
    <domain>
        <recommendedName>
            <fullName evidence="19">NAD(P)H-hydrate epimerase</fullName>
            <ecNumber evidence="19">5.1.99.6</ecNumber>
        </recommendedName>
    </domain>
</protein>
<evidence type="ECO:0000256" key="4">
    <source>
        <dbReference type="ARBA" id="ARBA00009524"/>
    </source>
</evidence>
<feature type="binding site" evidence="18">
    <location>
        <position position="156"/>
    </location>
    <ligand>
        <name>(6S)-NADPHX</name>
        <dbReference type="ChEBI" id="CHEBI:64076"/>
    </ligand>
</feature>
<comment type="cofactor">
    <cofactor evidence="17">
        <name>Mg(2+)</name>
        <dbReference type="ChEBI" id="CHEBI:18420"/>
    </cofactor>
</comment>
<dbReference type="GO" id="GO:0110051">
    <property type="term" value="P:metabolite repair"/>
    <property type="evidence" value="ECO:0007669"/>
    <property type="project" value="TreeGrafter"/>
</dbReference>
<dbReference type="EMBL" id="CP019434">
    <property type="protein sequence ID" value="APZ43550.1"/>
    <property type="molecule type" value="Genomic_DNA"/>
</dbReference>
<keyword evidence="9 18" id="KW-0630">Potassium</keyword>
<dbReference type="RefSeq" id="WP_076837190.1">
    <property type="nucleotide sequence ID" value="NZ_CP019434.1"/>
</dbReference>
<dbReference type="Gene3D" id="3.40.50.10260">
    <property type="entry name" value="YjeF N-terminal domain"/>
    <property type="match status" value="1"/>
</dbReference>
<dbReference type="InterPro" id="IPR017953">
    <property type="entry name" value="Carbohydrate_kinase_pred_CS"/>
</dbReference>
<dbReference type="OrthoDB" id="9806925at2"/>
<dbReference type="GO" id="GO:0046872">
    <property type="term" value="F:metal ion binding"/>
    <property type="evidence" value="ECO:0007669"/>
    <property type="project" value="UniProtKB-UniRule"/>
</dbReference>
<dbReference type="NCBIfam" id="TIGR00197">
    <property type="entry name" value="yjeF_nterm"/>
    <property type="match status" value="1"/>
</dbReference>
<evidence type="ECO:0000256" key="2">
    <source>
        <dbReference type="ARBA" id="ARBA00000909"/>
    </source>
</evidence>
<evidence type="ECO:0000256" key="11">
    <source>
        <dbReference type="ARBA" id="ARBA00023235"/>
    </source>
</evidence>
<keyword evidence="10 17" id="KW-0520">NAD</keyword>
<feature type="binding site" evidence="17">
    <location>
        <position position="428"/>
    </location>
    <ligand>
        <name>(6S)-NADPHX</name>
        <dbReference type="ChEBI" id="CHEBI:64076"/>
    </ligand>
</feature>
<comment type="similarity">
    <text evidence="4 19">In the C-terminal section; belongs to the NnrD/CARKD family.</text>
</comment>
<keyword evidence="11 18" id="KW-0413">Isomerase</keyword>
<dbReference type="PANTHER" id="PTHR12592:SF0">
    <property type="entry name" value="ATP-DEPENDENT (S)-NAD(P)H-HYDRATE DEHYDRATASE"/>
    <property type="match status" value="1"/>
</dbReference>
<dbReference type="HAMAP" id="MF_01966">
    <property type="entry name" value="NADHX_epimerase"/>
    <property type="match status" value="1"/>
</dbReference>
<feature type="binding site" evidence="17">
    <location>
        <position position="427"/>
    </location>
    <ligand>
        <name>AMP</name>
        <dbReference type="ChEBI" id="CHEBI:456215"/>
    </ligand>
</feature>
<evidence type="ECO:0000313" key="23">
    <source>
        <dbReference type="Proteomes" id="UP000243807"/>
    </source>
</evidence>
<dbReference type="InterPro" id="IPR029056">
    <property type="entry name" value="Ribokinase-like"/>
</dbReference>
<keyword evidence="8 17" id="KW-0521">NADP</keyword>
<accession>A0A1P8UI85</accession>
<dbReference type="AlphaFoldDB" id="A0A1P8UI85"/>
<feature type="binding site" evidence="18">
    <location>
        <begin position="62"/>
        <end position="66"/>
    </location>
    <ligand>
        <name>(6S)-NADPHX</name>
        <dbReference type="ChEBI" id="CHEBI:64076"/>
    </ligand>
</feature>
<evidence type="ECO:0000259" key="20">
    <source>
        <dbReference type="PROSITE" id="PS51383"/>
    </source>
</evidence>
<dbReference type="InterPro" id="IPR036652">
    <property type="entry name" value="YjeF_N_dom_sf"/>
</dbReference>
<comment type="caution">
    <text evidence="18">Lacks conserved residue(s) required for the propagation of feature annotation.</text>
</comment>
<dbReference type="Proteomes" id="UP000243807">
    <property type="component" value="Chromosome"/>
</dbReference>
<keyword evidence="7 17" id="KW-0067">ATP-binding</keyword>
<dbReference type="PROSITE" id="PS51385">
    <property type="entry name" value="YJEF_N"/>
    <property type="match status" value="1"/>
</dbReference>
<evidence type="ECO:0000256" key="12">
    <source>
        <dbReference type="ARBA" id="ARBA00023239"/>
    </source>
</evidence>
<dbReference type="InterPro" id="IPR004443">
    <property type="entry name" value="YjeF_N_dom"/>
</dbReference>
<dbReference type="HAMAP" id="MF_01965">
    <property type="entry name" value="NADHX_dehydratase"/>
    <property type="match status" value="1"/>
</dbReference>
<comment type="catalytic activity">
    <reaction evidence="16 17 19">
        <text>(6S)-NADPHX + ADP = AMP + phosphate + NADPH + H(+)</text>
        <dbReference type="Rhea" id="RHEA:32235"/>
        <dbReference type="ChEBI" id="CHEBI:15378"/>
        <dbReference type="ChEBI" id="CHEBI:43474"/>
        <dbReference type="ChEBI" id="CHEBI:57783"/>
        <dbReference type="ChEBI" id="CHEBI:64076"/>
        <dbReference type="ChEBI" id="CHEBI:456215"/>
        <dbReference type="ChEBI" id="CHEBI:456216"/>
        <dbReference type="EC" id="4.2.1.136"/>
    </reaction>
</comment>
<dbReference type="Gene3D" id="3.40.1190.20">
    <property type="match status" value="1"/>
</dbReference>
<dbReference type="InterPro" id="IPR030677">
    <property type="entry name" value="Nnr"/>
</dbReference>
<dbReference type="CDD" id="cd01171">
    <property type="entry name" value="YXKO-related"/>
    <property type="match status" value="1"/>
</dbReference>
<feature type="binding site" evidence="17">
    <location>
        <position position="316"/>
    </location>
    <ligand>
        <name>(6S)-NADPHX</name>
        <dbReference type="ChEBI" id="CHEBI:64076"/>
    </ligand>
</feature>
<evidence type="ECO:0000256" key="13">
    <source>
        <dbReference type="ARBA" id="ARBA00023268"/>
    </source>
</evidence>
<feature type="binding site" evidence="18">
    <location>
        <position position="63"/>
    </location>
    <ligand>
        <name>K(+)</name>
        <dbReference type="ChEBI" id="CHEBI:29103"/>
    </ligand>
</feature>
<evidence type="ECO:0000256" key="10">
    <source>
        <dbReference type="ARBA" id="ARBA00023027"/>
    </source>
</evidence>
<evidence type="ECO:0000256" key="15">
    <source>
        <dbReference type="ARBA" id="ARBA00048238"/>
    </source>
</evidence>
<comment type="catalytic activity">
    <reaction evidence="15 17 19">
        <text>(6S)-NADHX + ADP = AMP + phosphate + NADH + H(+)</text>
        <dbReference type="Rhea" id="RHEA:32223"/>
        <dbReference type="ChEBI" id="CHEBI:15378"/>
        <dbReference type="ChEBI" id="CHEBI:43474"/>
        <dbReference type="ChEBI" id="CHEBI:57945"/>
        <dbReference type="ChEBI" id="CHEBI:64074"/>
        <dbReference type="ChEBI" id="CHEBI:456215"/>
        <dbReference type="ChEBI" id="CHEBI:456216"/>
        <dbReference type="EC" id="4.2.1.136"/>
    </reaction>
</comment>
<dbReference type="GO" id="GO:0052855">
    <property type="term" value="F:ADP-dependent NAD(P)H-hydrate dehydratase activity"/>
    <property type="evidence" value="ECO:0007669"/>
    <property type="project" value="UniProtKB-UniRule"/>
</dbReference>
<comment type="function">
    <text evidence="14 19">Bifunctional enzyme that catalyzes the epimerization of the S- and R-forms of NAD(P)HX and the dehydration of the S-form of NAD(P)HX at the expense of ADP, which is converted to AMP. This allows the repair of both epimers of NAD(P)HX, a damaged form of NAD(P)H that is a result of enzymatic or heat-dependent hydration.</text>
</comment>
<evidence type="ECO:0000256" key="8">
    <source>
        <dbReference type="ARBA" id="ARBA00022857"/>
    </source>
</evidence>
<feature type="domain" description="YjeF C-terminal" evidence="20">
    <location>
        <begin position="220"/>
        <end position="486"/>
    </location>
</feature>
<keyword evidence="23" id="KW-1185">Reference proteome</keyword>
<dbReference type="PROSITE" id="PS51383">
    <property type="entry name" value="YJEF_C_3"/>
    <property type="match status" value="1"/>
</dbReference>
<dbReference type="EC" id="5.1.99.6" evidence="19"/>
<feature type="binding site" evidence="18">
    <location>
        <position position="159"/>
    </location>
    <ligand>
        <name>K(+)</name>
        <dbReference type="ChEBI" id="CHEBI:29103"/>
    </ligand>
</feature>
<sequence length="486" mass="49718">MTDSPLPLYVAAQARAVDRRAIDELGIPGYTLMRRAGAAAFETLRARWPQARSLCAVCGSGNNGGDGLVVASLARQAGWNVRVMMLGDGPRAGGEAAQALADWRASGGEVEPFGGALPPADVYLDALFGTGLTRAPEGRWSAAIDALAGREVLALDVPSGLDADHGHAPGTVVRAQATISFIVRKRGLYTGVGPECAGERIFAGLDVPPAAFAGIEPQAMLRQAPHPLARRSRSSHKGDHGRVLIVGGAPGMSGAARLAGEAALRVGAGLVTVATHPAHAATLNVGRWELMVRGVRDPAELAPLLASADIVAVGPGLGSDAWGRSLWSQVLGTRLPLVVDADALNLLAQNPVRREHWVLTPHPGEAGRLLGCTVARVQSDRFAAVAELVHRYGGTCVLKGAGSLVQTSGVPFVCAAGNPGMASGGMGDVLTGVIAGLAAQGLALDVAVCDGVCLHAAAGDMAARDGERGLLAADVIDQLRRLVNAA</sequence>
<dbReference type="NCBIfam" id="TIGR00196">
    <property type="entry name" value="yjeF_cterm"/>
    <property type="match status" value="1"/>
</dbReference>
<dbReference type="PROSITE" id="PS01050">
    <property type="entry name" value="YJEF_C_2"/>
    <property type="match status" value="1"/>
</dbReference>
<evidence type="ECO:0000256" key="1">
    <source>
        <dbReference type="ARBA" id="ARBA00000013"/>
    </source>
</evidence>
<dbReference type="PANTHER" id="PTHR12592">
    <property type="entry name" value="ATP-DEPENDENT (S)-NAD(P)H-HYDRATE DEHYDRATASE FAMILY MEMBER"/>
    <property type="match status" value="1"/>
</dbReference>
<dbReference type="Pfam" id="PF01256">
    <property type="entry name" value="Carb_kinase"/>
    <property type="match status" value="1"/>
</dbReference>
<name>A0A1P8UI85_9GAMM</name>
<dbReference type="EC" id="4.2.1.136" evidence="19"/>
<keyword evidence="13" id="KW-0511">Multifunctional enzyme</keyword>
<comment type="function">
    <text evidence="18">Catalyzes the epimerization of the S- and R-forms of NAD(P)HX, a damaged form of NAD(P)H that is a result of enzymatic or heat-dependent hydration. This is a prerequisite for the S-specific NAD(P)H-hydrate dehydratase to allow the repair of both epimers of NAD(P)HX.</text>
</comment>
<organism evidence="22 23">
    <name type="scientific">Acidihalobacter ferrooxydans</name>
    <dbReference type="NCBI Taxonomy" id="1765967"/>
    <lineage>
        <taxon>Bacteria</taxon>
        <taxon>Pseudomonadati</taxon>
        <taxon>Pseudomonadota</taxon>
        <taxon>Gammaproteobacteria</taxon>
        <taxon>Chromatiales</taxon>
        <taxon>Ectothiorhodospiraceae</taxon>
        <taxon>Acidihalobacter</taxon>
    </lineage>
</organism>
<feature type="binding site" evidence="17">
    <location>
        <position position="362"/>
    </location>
    <ligand>
        <name>(6S)-NADPHX</name>
        <dbReference type="ChEBI" id="CHEBI:64076"/>
    </ligand>
</feature>
<evidence type="ECO:0000256" key="14">
    <source>
        <dbReference type="ARBA" id="ARBA00025153"/>
    </source>
</evidence>
<evidence type="ECO:0000256" key="5">
    <source>
        <dbReference type="ARBA" id="ARBA00022723"/>
    </source>
</evidence>
<dbReference type="PIRSF" id="PIRSF017184">
    <property type="entry name" value="Nnr"/>
    <property type="match status" value="1"/>
</dbReference>
<evidence type="ECO:0000256" key="18">
    <source>
        <dbReference type="HAMAP-Rule" id="MF_01966"/>
    </source>
</evidence>
<comment type="similarity">
    <text evidence="18">Belongs to the NnrE/AIBP family.</text>
</comment>
<comment type="similarity">
    <text evidence="17">Belongs to the NnrD/CARKD family.</text>
</comment>
<feature type="binding site" evidence="17">
    <location>
        <begin position="399"/>
        <end position="403"/>
    </location>
    <ligand>
        <name>AMP</name>
        <dbReference type="ChEBI" id="CHEBI:456215"/>
    </ligand>
</feature>
<dbReference type="GO" id="GO:0005524">
    <property type="term" value="F:ATP binding"/>
    <property type="evidence" value="ECO:0007669"/>
    <property type="project" value="UniProtKB-UniRule"/>
</dbReference>
<evidence type="ECO:0000256" key="7">
    <source>
        <dbReference type="ARBA" id="ARBA00022840"/>
    </source>
</evidence>
<evidence type="ECO:0000259" key="21">
    <source>
        <dbReference type="PROSITE" id="PS51385"/>
    </source>
</evidence>
<dbReference type="GO" id="GO:0046496">
    <property type="term" value="P:nicotinamide nucleotide metabolic process"/>
    <property type="evidence" value="ECO:0007669"/>
    <property type="project" value="UniProtKB-UniRule"/>
</dbReference>
<evidence type="ECO:0000256" key="17">
    <source>
        <dbReference type="HAMAP-Rule" id="MF_01965"/>
    </source>
</evidence>
<evidence type="ECO:0000256" key="19">
    <source>
        <dbReference type="PIRNR" id="PIRNR017184"/>
    </source>
</evidence>
<comment type="catalytic activity">
    <reaction evidence="1 18 19">
        <text>(6R)-NADHX = (6S)-NADHX</text>
        <dbReference type="Rhea" id="RHEA:32215"/>
        <dbReference type="ChEBI" id="CHEBI:64074"/>
        <dbReference type="ChEBI" id="CHEBI:64075"/>
        <dbReference type="EC" id="5.1.99.6"/>
    </reaction>
</comment>
<evidence type="ECO:0000256" key="16">
    <source>
        <dbReference type="ARBA" id="ARBA00049209"/>
    </source>
</evidence>
<comment type="function">
    <text evidence="17">Catalyzes the dehydration of the S-form of NAD(P)HX at the expense of ADP, which is converted to AMP. Together with NAD(P)HX epimerase, which catalyzes the epimerization of the S- and R-forms, the enzyme allows the repair of both epimers of NAD(P)HX, a damaged form of NAD(P)H that is a result of enzymatic or heat-dependent hydration.</text>
</comment>
<dbReference type="SUPFAM" id="SSF64153">
    <property type="entry name" value="YjeF N-terminal domain-like"/>
    <property type="match status" value="1"/>
</dbReference>
<gene>
    <name evidence="17" type="primary">nnrD</name>
    <name evidence="18" type="synonym">nnrE</name>
    <name evidence="22" type="ORF">BW247_11000</name>
</gene>
<comment type="similarity">
    <text evidence="3 19">In the N-terminal section; belongs to the NnrE/AIBP family.</text>
</comment>
<evidence type="ECO:0000256" key="6">
    <source>
        <dbReference type="ARBA" id="ARBA00022741"/>
    </source>
</evidence>
<dbReference type="InterPro" id="IPR000631">
    <property type="entry name" value="CARKD"/>
</dbReference>
<feature type="domain" description="YjeF N-terminal" evidence="21">
    <location>
        <begin position="14"/>
        <end position="213"/>
    </location>
</feature>
<dbReference type="GO" id="GO:0052856">
    <property type="term" value="F:NAD(P)HX epimerase activity"/>
    <property type="evidence" value="ECO:0007669"/>
    <property type="project" value="UniProtKB-UniRule"/>
</dbReference>
<comment type="catalytic activity">
    <reaction evidence="2 18 19">
        <text>(6R)-NADPHX = (6S)-NADPHX</text>
        <dbReference type="Rhea" id="RHEA:32227"/>
        <dbReference type="ChEBI" id="CHEBI:64076"/>
        <dbReference type="ChEBI" id="CHEBI:64077"/>
        <dbReference type="EC" id="5.1.99.6"/>
    </reaction>
</comment>
<dbReference type="SUPFAM" id="SSF53613">
    <property type="entry name" value="Ribokinase-like"/>
    <property type="match status" value="1"/>
</dbReference>
<keyword evidence="5 18" id="KW-0479">Metal-binding</keyword>